<sequence>MYRALIAWRCGGALTALLLADGTSRIVDMRKSLLGLLKRDRSRHRSSSASRESSRPPGEEDRRESQAPGLAPESGPEPEQEPVAAPPTIEVVSDNVSEDVWSRAFEALSKREPELVQAYGLHMVARHDDPDEATTDAARQSLLSNPESVKKAVQALQDEREGKQWRFTVKGRSHKTKDQVEKLVKLLSFADGIVKQAASAQPYAALAWSAVSVFLPLVSASFSKETAMVQGFTTIADLQLYWKNCEDVYLKSTYSQQYQSLNEPLCNLYSYMLEYQVRAICHLSRTQLSRAWDKLSAQDDWQSKESNILKLSEKCNTHIRPLEKKEIRQASEEKLHQMQGFIHQAGADIVDAIKDENQNKREREYMQNLKKGAGNYLEGMEFNKDPVKGTCEWFYQDEDFSSWLTSEDSGVFWVTAGPGCGKSVLARSLIKNGHLKSTTTMVSIGLDTRIEQRQDTICYFFFKDDSLQRTSVTIALCAILHQLFAQDPTGDLIKHALNGPHGSTDPTGLDFYELWDVLVVASESSTQGQVICVLDALDECKAYDREKLMTQLDRFYEDERSSPINLKFLVTSRPYDDIELSFKPLLQRTEYFRFDADERYQEISHDIGLVIEARIDSFASDFSEFDRQRIIEALKSRGTNTYLWLTLTLELMQRHPSRYSRQRDVEALMAGVPTKVSDAYEKTLNRSESEEMTSALLQIMLAARRPLTLDEANYALTLATAEIEIKTHAELDEECWKGDFKSVVKNFCGLLVSVYDGKLSFIHSTAREFLLKKFESGPGTAAAGRWGGRFADPAALHSVLARCCMQYLLFPDFVTHRLLRVDNEDSEYGLFSYAAQHWVEHFQELDEASQSTHLPKARQLCSTSSTLLQAWRSPYFKRCDDMQSRTLHFPASGLVITSYVGVQPVVKDLVENAGADVNELRPGELTALYAAVARNNESIEAYLISMGAELDARADSTVGTPLDIAVSTQPHYGNIKLLLAKGASPLMNRTYGISFRQFPDGREHYVSCTLLTLAAMLPDKDIFYMMLASLVDIGSPEAILRAVEDQRIVNSGDVCRAMILDCLDDERLGGEEVLTENLLPVLLSVPDLGRRALRLLKAQNRQGLLISTAMLHKTINMTDIDEMLAEFLAGTECANITQDVLELVAQNYGRGALRAFIQSSPKDSCTIKNLILPAIVGGRYSYPVVLEFAGHDIAADEELQRKILETRSRIRDCTGIDVVFVFLEMPRLMAPVKKMLIRIVLECYFRLKDAETLLSRILEHSGDRNIVDDKILVLAAEKADVRAVNLLLYYRAGLSMADEPYLKAAAGHGGRGKEVIEILLDKYGAATAITPNVFRIVADRYPGLFEYLLETRLEQVPITAEIIGQIRDEKVLRLVLWHKRDKLAQIASQALRKAVKGLPYLPYRENTLQPLLECCPLSWFEPSEALMLDALETGSRQQMMGQISLLIHKFGDKIVITESILAAAASTADAQVPDIFKNWKPEQFKVTPLVVAKTAACGSPYGLDYLEEWADGTLDFNMADAYGKTALHVAAHEGTLPLVRFLLEEARADVLATDRRGWTALHFAVCRRRGNTEIVQTLLAEGANPYQAALEGETPVSIVMDRLEIAPEYAYKCAKKLLRILKAERDTRFLDDEDDEEQE</sequence>
<comment type="caution">
    <text evidence="1">The sequence shown here is derived from an EMBL/GenBank/DDBJ whole genome shotgun (WGS) entry which is preliminary data.</text>
</comment>
<name>A0ACC1QUE6_9HYPO</name>
<dbReference type="EMBL" id="JANAKD010000659">
    <property type="protein sequence ID" value="KAJ3491090.1"/>
    <property type="molecule type" value="Genomic_DNA"/>
</dbReference>
<protein>
    <submittedName>
        <fullName evidence="1">Uncharacterized protein</fullName>
    </submittedName>
</protein>
<keyword evidence="2" id="KW-1185">Reference proteome</keyword>
<gene>
    <name evidence="1" type="ORF">NLG97_g5654</name>
</gene>
<reference evidence="1" key="1">
    <citation type="submission" date="2022-07" db="EMBL/GenBank/DDBJ databases">
        <title>Genome Sequence of Lecanicillium saksenae.</title>
        <authorList>
            <person name="Buettner E."/>
        </authorList>
    </citation>
    <scope>NUCLEOTIDE SEQUENCE</scope>
    <source>
        <strain evidence="1">VT-O1</strain>
    </source>
</reference>
<evidence type="ECO:0000313" key="2">
    <source>
        <dbReference type="Proteomes" id="UP001148737"/>
    </source>
</evidence>
<evidence type="ECO:0000313" key="1">
    <source>
        <dbReference type="EMBL" id="KAJ3491090.1"/>
    </source>
</evidence>
<proteinExistence type="predicted"/>
<accession>A0ACC1QUE6</accession>
<organism evidence="1 2">
    <name type="scientific">Lecanicillium saksenae</name>
    <dbReference type="NCBI Taxonomy" id="468837"/>
    <lineage>
        <taxon>Eukaryota</taxon>
        <taxon>Fungi</taxon>
        <taxon>Dikarya</taxon>
        <taxon>Ascomycota</taxon>
        <taxon>Pezizomycotina</taxon>
        <taxon>Sordariomycetes</taxon>
        <taxon>Hypocreomycetidae</taxon>
        <taxon>Hypocreales</taxon>
        <taxon>Cordycipitaceae</taxon>
        <taxon>Lecanicillium</taxon>
    </lineage>
</organism>
<dbReference type="Proteomes" id="UP001148737">
    <property type="component" value="Unassembled WGS sequence"/>
</dbReference>